<feature type="domain" description="Squalene cyclase C-terminal" evidence="5">
    <location>
        <begin position="382"/>
        <end position="716"/>
    </location>
</feature>
<dbReference type="InterPro" id="IPR032697">
    <property type="entry name" value="SQ_cyclase_N"/>
</dbReference>
<keyword evidence="8" id="KW-1185">Reference proteome</keyword>
<sequence>MWRLKLSKGDDDPWLTSFNNHTGRQFWEFDLTPGSEEEQLLFDKARSDFVRSRYEVRHSSDLLMRIQFAKKNICEVDLAKVGGGEEVSEESVVAALRGALRFYATLQAEDGHWAGDYAGPLFLLPFLNIDGGWGLHIEGQSGMFCTALNYVSLRLMGEGMDEGDGAMSKARTWILDHGGATYIPSWGKCFLSVLGVYDWDGNNPMPPELWLLPYFLPIHPGRMWCHCRMVYLPMSYLFAKRFVGPINAVVLSLRRELYAQPYHLIQWNSARFECCKEDMYSPHPLMQDILWKCLDMFAEPLLTRWPLSKMRHRALRYVMDHIQHEDETTNYLCIGPVNKVLNMLCQWIDNPNSLAVKRHISRVKDYLWLAEDGMKMQGYNGSQFWDCALAVQAIINTNLSSEYDVMLQRAHDFIKRSQMREESLSCWYRHRSKGGWPFSTTDNGWPVSDCTAEGLKAALMLAQVDSDISGEALEAEKLYEAVDLVLSLQNSSGGFASYELTRSYHWLEMINPAETFGDIIIDYQYVECTSAAIQGLKVFKKMHPGYRAKEIERCIDKAVNFIESIQLADGSWYGSWGVCYLYGTWFGISGLIASGKTYHNSPSLRKACHFLLSKQLASGGWAESYLSSQNMVYTNIDNNKSHIVSTAWALLALVEAGQVTRDPAPLHHAAKVLLNSQMPNGDFPQQEIIGVFNKNCMISYSAYRNIFPIWALGVYLNKVLRL</sequence>
<reference evidence="7" key="2">
    <citation type="submission" date="2020-08" db="EMBL/GenBank/DDBJ databases">
        <title>Plant Genome Project.</title>
        <authorList>
            <person name="Zhang R.-G."/>
        </authorList>
    </citation>
    <scope>NUCLEOTIDE SEQUENCE</scope>
    <source>
        <strain evidence="7">Huo1</strain>
        <tissue evidence="7">Leaf</tissue>
    </source>
</reference>
<dbReference type="GO" id="GO:0005811">
    <property type="term" value="C:lipid droplet"/>
    <property type="evidence" value="ECO:0007669"/>
    <property type="project" value="InterPro"/>
</dbReference>
<dbReference type="InterPro" id="IPR002365">
    <property type="entry name" value="Terpene_synthase_CS"/>
</dbReference>
<name>A0A8X8W6V8_SALSN</name>
<dbReference type="SFLD" id="SFLDG01016">
    <property type="entry name" value="Prenyltransferase_Like_2"/>
    <property type="match status" value="1"/>
</dbReference>
<dbReference type="InterPro" id="IPR032696">
    <property type="entry name" value="SQ_cyclase_C"/>
</dbReference>
<keyword evidence="2" id="KW-0677">Repeat</keyword>
<dbReference type="FunFam" id="1.50.10.20:FF:000002">
    <property type="entry name" value="Terpene cyclase/mutase family member"/>
    <property type="match status" value="1"/>
</dbReference>
<protein>
    <recommendedName>
        <fullName evidence="4">Terpene cyclase/mutase family member</fullName>
        <ecNumber evidence="4">5.4.99.-</ecNumber>
    </recommendedName>
</protein>
<keyword evidence="3 4" id="KW-0413">Isomerase</keyword>
<organism evidence="7">
    <name type="scientific">Salvia splendens</name>
    <name type="common">Scarlet sage</name>
    <dbReference type="NCBI Taxonomy" id="180675"/>
    <lineage>
        <taxon>Eukaryota</taxon>
        <taxon>Viridiplantae</taxon>
        <taxon>Streptophyta</taxon>
        <taxon>Embryophyta</taxon>
        <taxon>Tracheophyta</taxon>
        <taxon>Spermatophyta</taxon>
        <taxon>Magnoliopsida</taxon>
        <taxon>eudicotyledons</taxon>
        <taxon>Gunneridae</taxon>
        <taxon>Pentapetalae</taxon>
        <taxon>asterids</taxon>
        <taxon>lamiids</taxon>
        <taxon>Lamiales</taxon>
        <taxon>Lamiaceae</taxon>
        <taxon>Nepetoideae</taxon>
        <taxon>Mentheae</taxon>
        <taxon>Salviinae</taxon>
        <taxon>Salvia</taxon>
        <taxon>Salvia subgen. Calosphace</taxon>
        <taxon>core Calosphace</taxon>
    </lineage>
</organism>
<evidence type="ECO:0000313" key="8">
    <source>
        <dbReference type="Proteomes" id="UP000298416"/>
    </source>
</evidence>
<comment type="caution">
    <text evidence="7">The sequence shown here is derived from an EMBL/GenBank/DDBJ whole genome shotgun (WGS) entry which is preliminary data.</text>
</comment>
<evidence type="ECO:0000256" key="1">
    <source>
        <dbReference type="ARBA" id="ARBA00009755"/>
    </source>
</evidence>
<dbReference type="GO" id="GO:0031559">
    <property type="term" value="F:oxidosqualene cyclase activity"/>
    <property type="evidence" value="ECO:0007669"/>
    <property type="project" value="UniProtKB-ARBA"/>
</dbReference>
<dbReference type="Proteomes" id="UP000298416">
    <property type="component" value="Unassembled WGS sequence"/>
</dbReference>
<dbReference type="GO" id="GO:0016104">
    <property type="term" value="P:triterpenoid biosynthetic process"/>
    <property type="evidence" value="ECO:0007669"/>
    <property type="project" value="InterPro"/>
</dbReference>
<evidence type="ECO:0000313" key="7">
    <source>
        <dbReference type="EMBL" id="KAG6389014.1"/>
    </source>
</evidence>
<gene>
    <name evidence="7" type="ORF">SASPL_150451</name>
</gene>
<evidence type="ECO:0000259" key="5">
    <source>
        <dbReference type="Pfam" id="PF13243"/>
    </source>
</evidence>
<dbReference type="InterPro" id="IPR008930">
    <property type="entry name" value="Terpenoid_cyclase/PrenylTrfase"/>
</dbReference>
<dbReference type="EC" id="5.4.99.-" evidence="4"/>
<dbReference type="EMBL" id="PNBA02000020">
    <property type="protein sequence ID" value="KAG6389014.1"/>
    <property type="molecule type" value="Genomic_DNA"/>
</dbReference>
<dbReference type="Gene3D" id="1.50.10.20">
    <property type="match status" value="2"/>
</dbReference>
<dbReference type="FunFam" id="1.50.10.20:FF:000022">
    <property type="entry name" value="Terpene cyclase/mutase family member"/>
    <property type="match status" value="1"/>
</dbReference>
<dbReference type="AlphaFoldDB" id="A0A8X8W6V8"/>
<feature type="domain" description="Squalene cyclase N-terminal" evidence="6">
    <location>
        <begin position="129"/>
        <end position="368"/>
    </location>
</feature>
<dbReference type="InterPro" id="IPR018333">
    <property type="entry name" value="Squalene_cyclase"/>
</dbReference>
<comment type="similarity">
    <text evidence="1 4">Belongs to the terpene cyclase/mutase family.</text>
</comment>
<dbReference type="SUPFAM" id="SSF48239">
    <property type="entry name" value="Terpenoid cyclases/Protein prenyltransferases"/>
    <property type="match status" value="2"/>
</dbReference>
<dbReference type="Pfam" id="PF13243">
    <property type="entry name" value="SQHop_cyclase_C"/>
    <property type="match status" value="1"/>
</dbReference>
<proteinExistence type="inferred from homology"/>
<evidence type="ECO:0000256" key="2">
    <source>
        <dbReference type="ARBA" id="ARBA00022737"/>
    </source>
</evidence>
<dbReference type="PROSITE" id="PS01074">
    <property type="entry name" value="TERPENE_SYNTHASES"/>
    <property type="match status" value="1"/>
</dbReference>
<accession>A0A8X8W6V8</accession>
<evidence type="ECO:0000256" key="3">
    <source>
        <dbReference type="ARBA" id="ARBA00023235"/>
    </source>
</evidence>
<evidence type="ECO:0000256" key="4">
    <source>
        <dbReference type="RuleBase" id="RU362003"/>
    </source>
</evidence>
<dbReference type="CDD" id="cd02892">
    <property type="entry name" value="SQCY_1"/>
    <property type="match status" value="1"/>
</dbReference>
<dbReference type="PANTHER" id="PTHR11764">
    <property type="entry name" value="TERPENE CYCLASE/MUTASE FAMILY MEMBER"/>
    <property type="match status" value="1"/>
</dbReference>
<dbReference type="NCBIfam" id="TIGR01787">
    <property type="entry name" value="squalene_cyclas"/>
    <property type="match status" value="1"/>
</dbReference>
<evidence type="ECO:0000259" key="6">
    <source>
        <dbReference type="Pfam" id="PF13249"/>
    </source>
</evidence>
<dbReference type="Pfam" id="PF13249">
    <property type="entry name" value="SQHop_cyclase_N"/>
    <property type="match status" value="1"/>
</dbReference>
<reference evidence="7" key="1">
    <citation type="submission" date="2018-01" db="EMBL/GenBank/DDBJ databases">
        <authorList>
            <person name="Mao J.F."/>
        </authorList>
    </citation>
    <scope>NUCLEOTIDE SEQUENCE</scope>
    <source>
        <strain evidence="7">Huo1</strain>
        <tissue evidence="7">Leaf</tissue>
    </source>
</reference>
<dbReference type="PANTHER" id="PTHR11764:SF44">
    <property type="entry name" value="LANOSTEROL SYNTHASE"/>
    <property type="match status" value="1"/>
</dbReference>